<accession>A0A9W8MRF4</accession>
<dbReference type="Proteomes" id="UP001148786">
    <property type="component" value="Unassembled WGS sequence"/>
</dbReference>
<evidence type="ECO:0000313" key="2">
    <source>
        <dbReference type="EMBL" id="KAJ3500293.1"/>
    </source>
</evidence>
<gene>
    <name evidence="2" type="ORF">NLJ89_g9864</name>
</gene>
<feature type="compositionally biased region" description="Acidic residues" evidence="1">
    <location>
        <begin position="101"/>
        <end position="114"/>
    </location>
</feature>
<protein>
    <submittedName>
        <fullName evidence="2">Uncharacterized protein</fullName>
    </submittedName>
</protein>
<name>A0A9W8MRF4_9AGAR</name>
<sequence length="127" mass="14198">MEGVPQLNHGSYSQVRGYSQAPMNTGGFIKGYIVEEPEGDDSPVQFPQPQISTPIHGRPSHLLHSQSGPSMQHPPAIRPEPQHMNTEPPHLPSYIGGNDVTVEDYDREESEETAPESRRDDSQQWEK</sequence>
<keyword evidence="3" id="KW-1185">Reference proteome</keyword>
<dbReference type="EMBL" id="JANKHO010001631">
    <property type="protein sequence ID" value="KAJ3500293.1"/>
    <property type="molecule type" value="Genomic_DNA"/>
</dbReference>
<organism evidence="2 3">
    <name type="scientific">Agrocybe chaxingu</name>
    <dbReference type="NCBI Taxonomy" id="84603"/>
    <lineage>
        <taxon>Eukaryota</taxon>
        <taxon>Fungi</taxon>
        <taxon>Dikarya</taxon>
        <taxon>Basidiomycota</taxon>
        <taxon>Agaricomycotina</taxon>
        <taxon>Agaricomycetes</taxon>
        <taxon>Agaricomycetidae</taxon>
        <taxon>Agaricales</taxon>
        <taxon>Agaricineae</taxon>
        <taxon>Strophariaceae</taxon>
        <taxon>Agrocybe</taxon>
    </lineage>
</organism>
<feature type="region of interest" description="Disordered" evidence="1">
    <location>
        <begin position="1"/>
        <end position="20"/>
    </location>
</feature>
<dbReference type="AlphaFoldDB" id="A0A9W8MRF4"/>
<evidence type="ECO:0000313" key="3">
    <source>
        <dbReference type="Proteomes" id="UP001148786"/>
    </source>
</evidence>
<feature type="region of interest" description="Disordered" evidence="1">
    <location>
        <begin position="34"/>
        <end position="127"/>
    </location>
</feature>
<proteinExistence type="predicted"/>
<feature type="compositionally biased region" description="Polar residues" evidence="1">
    <location>
        <begin position="8"/>
        <end position="20"/>
    </location>
</feature>
<evidence type="ECO:0000256" key="1">
    <source>
        <dbReference type="SAM" id="MobiDB-lite"/>
    </source>
</evidence>
<reference evidence="2" key="1">
    <citation type="submission" date="2022-07" db="EMBL/GenBank/DDBJ databases">
        <title>Genome Sequence of Agrocybe chaxingu.</title>
        <authorList>
            <person name="Buettner E."/>
        </authorList>
    </citation>
    <scope>NUCLEOTIDE SEQUENCE</scope>
    <source>
        <strain evidence="2">MP-N11</strain>
    </source>
</reference>
<comment type="caution">
    <text evidence="2">The sequence shown here is derived from an EMBL/GenBank/DDBJ whole genome shotgun (WGS) entry which is preliminary data.</text>
</comment>
<feature type="compositionally biased region" description="Basic and acidic residues" evidence="1">
    <location>
        <begin position="115"/>
        <end position="127"/>
    </location>
</feature>